<dbReference type="EMBL" id="JANBUY010000341">
    <property type="protein sequence ID" value="KAJ2859914.1"/>
    <property type="molecule type" value="Genomic_DNA"/>
</dbReference>
<evidence type="ECO:0000313" key="2">
    <source>
        <dbReference type="Proteomes" id="UP001140074"/>
    </source>
</evidence>
<name>A0A9W8M2Q3_9FUNG</name>
<proteinExistence type="predicted"/>
<sequence>MDSALSFFNAIASEMDDGPLCQLAVDMHRIIFLHPECPGAMVTLEGVDPLVARNNFEEVIVAALLELMEQYRREALLALQTQENVVTRSMVEQSAARVMADRLFSVGQPPDSLFIFTWAREHTYCVTCMLTSSS</sequence>
<gene>
    <name evidence="1" type="ORF">GGH94_005826</name>
</gene>
<accession>A0A9W8M2Q3</accession>
<organism evidence="1 2">
    <name type="scientific">Coemansia aciculifera</name>
    <dbReference type="NCBI Taxonomy" id="417176"/>
    <lineage>
        <taxon>Eukaryota</taxon>
        <taxon>Fungi</taxon>
        <taxon>Fungi incertae sedis</taxon>
        <taxon>Zoopagomycota</taxon>
        <taxon>Kickxellomycotina</taxon>
        <taxon>Kickxellomycetes</taxon>
        <taxon>Kickxellales</taxon>
        <taxon>Kickxellaceae</taxon>
        <taxon>Coemansia</taxon>
    </lineage>
</organism>
<comment type="caution">
    <text evidence="1">The sequence shown here is derived from an EMBL/GenBank/DDBJ whole genome shotgun (WGS) entry which is preliminary data.</text>
</comment>
<reference evidence="1" key="1">
    <citation type="submission" date="2022-07" db="EMBL/GenBank/DDBJ databases">
        <title>Phylogenomic reconstructions and comparative analyses of Kickxellomycotina fungi.</title>
        <authorList>
            <person name="Reynolds N.K."/>
            <person name="Stajich J.E."/>
            <person name="Barry K."/>
            <person name="Grigoriev I.V."/>
            <person name="Crous P."/>
            <person name="Smith M.E."/>
        </authorList>
    </citation>
    <scope>NUCLEOTIDE SEQUENCE</scope>
    <source>
        <strain evidence="1">RSA 476</strain>
    </source>
</reference>
<keyword evidence="2" id="KW-1185">Reference proteome</keyword>
<protein>
    <submittedName>
        <fullName evidence="1">Uncharacterized protein</fullName>
    </submittedName>
</protein>
<dbReference type="AlphaFoldDB" id="A0A9W8M2Q3"/>
<evidence type="ECO:0000313" key="1">
    <source>
        <dbReference type="EMBL" id="KAJ2859914.1"/>
    </source>
</evidence>
<dbReference type="Proteomes" id="UP001140074">
    <property type="component" value="Unassembled WGS sequence"/>
</dbReference>